<dbReference type="Proteomes" id="UP001326110">
    <property type="component" value="Chromosome"/>
</dbReference>
<dbReference type="EMBL" id="CP140152">
    <property type="protein sequence ID" value="WQH06896.1"/>
    <property type="molecule type" value="Genomic_DNA"/>
</dbReference>
<feature type="region of interest" description="Disordered" evidence="2">
    <location>
        <begin position="1087"/>
        <end position="1109"/>
    </location>
</feature>
<gene>
    <name evidence="4" type="ORF">SR858_11360</name>
</gene>
<evidence type="ECO:0000256" key="1">
    <source>
        <dbReference type="SAM" id="Coils"/>
    </source>
</evidence>
<evidence type="ECO:0000256" key="2">
    <source>
        <dbReference type="SAM" id="MobiDB-lite"/>
    </source>
</evidence>
<evidence type="ECO:0000313" key="5">
    <source>
        <dbReference type="Proteomes" id="UP001326110"/>
    </source>
</evidence>
<dbReference type="NCBIfam" id="TIGR02675">
    <property type="entry name" value="tape_meas_nterm"/>
    <property type="match status" value="1"/>
</dbReference>
<protein>
    <submittedName>
        <fullName evidence="4">Tape measure protein</fullName>
    </submittedName>
</protein>
<accession>A0ABZ0Y657</accession>
<dbReference type="GeneID" id="43166865"/>
<feature type="compositionally biased region" description="Polar residues" evidence="2">
    <location>
        <begin position="1089"/>
        <end position="1101"/>
    </location>
</feature>
<name>A0ABZ0Y657_9BURK</name>
<keyword evidence="1" id="KW-0175">Coiled coil</keyword>
<keyword evidence="5" id="KW-1185">Reference proteome</keyword>
<evidence type="ECO:0000313" key="4">
    <source>
        <dbReference type="EMBL" id="WQH06896.1"/>
    </source>
</evidence>
<evidence type="ECO:0000259" key="3">
    <source>
        <dbReference type="Pfam" id="PF20155"/>
    </source>
</evidence>
<proteinExistence type="predicted"/>
<reference evidence="4 5" key="1">
    <citation type="submission" date="2023-11" db="EMBL/GenBank/DDBJ databases">
        <title>MicrobeMod: A computational toolkit for identifying prokaryotic methylation and restriction-modification with nanopore sequencing.</title>
        <authorList>
            <person name="Crits-Christoph A."/>
            <person name="Kang S.C."/>
            <person name="Lee H."/>
            <person name="Ostrov N."/>
        </authorList>
    </citation>
    <scope>NUCLEOTIDE SEQUENCE [LARGE SCALE GENOMIC DNA]</scope>
    <source>
        <strain evidence="4 5">ATCC 25935</strain>
    </source>
</reference>
<feature type="coiled-coil region" evidence="1">
    <location>
        <begin position="1740"/>
        <end position="1767"/>
    </location>
</feature>
<dbReference type="InterPro" id="IPR013491">
    <property type="entry name" value="Tape_meas_N"/>
</dbReference>
<dbReference type="RefSeq" id="WP_084669860.1">
    <property type="nucleotide sequence ID" value="NZ_CP140152.1"/>
</dbReference>
<organism evidence="4 5">
    <name type="scientific">Duganella zoogloeoides</name>
    <dbReference type="NCBI Taxonomy" id="75659"/>
    <lineage>
        <taxon>Bacteria</taxon>
        <taxon>Pseudomonadati</taxon>
        <taxon>Pseudomonadota</taxon>
        <taxon>Betaproteobacteria</taxon>
        <taxon>Burkholderiales</taxon>
        <taxon>Oxalobacteraceae</taxon>
        <taxon>Telluria group</taxon>
        <taxon>Duganella</taxon>
    </lineage>
</organism>
<sequence>MTVDVATLAIRINSLEARNAARDMDRMRDSGGRAEQQTNALESASRKLAGALALLGIGAGIGSIIKMADEYTKFSAQIRLATRSQTEYNQAMEDVRRISTAAQQDLGSTGTLYARIANSLREMGKSQKQVSDITETVNLALAVSGATASEAASAQLQLSQAFASGVLRGEEFNAVNEAAPRLMKALADGMGVPIGALRNMATEGKITSQIMAEVLPNALEKVREEAKKVQTIGGSFTVFRNSIVELVGVQAQASGAVSNINTVLTTLAANMRTIVEVALLAAAAYGGKMVAALVESTKKKIQDAAASIEQSKANQLAAQSAASRAAAEQQAALIGQSNARARTVQVRAEVADERLRAVAAATASEQAVAARQALYVATAQIIRQEMALEQVRLAAQINSIGRAQRLAEMQKLGSQIVAIDRAVATQNAALTATRVANEQAAATAATAGAARIIAAREAETAATGAAAAATMGLRSANAALATATGAASVAGRIGAGILAALGGPIGAVITALTLGATAWMLWGNKAKEGSEKAANSFRENQDKVLKGLDEELEKQRALLKLKGQGVPVAQANKELPVTQQIDATKSALGVLGDTFKGGTRADMVAYYKERAKLTAELKFLEGGLVESRQNEVAINKQSIDERVKGLRKEMATNNEKRLAELKAIEDLKGKTADYDDLVARINKKYEEKGATSALTQEENAYKTLISNIKEKIAANELEMAGYNQLSESQKLTIKLDAEVATGKTKLNAGDIERARALIAVVATTDGVIAANKAAAEGLAGFTKMQKDHEDQVAKTLLVAQDEAAKNEELVLTYGMSKAAIEQMELARLESQYAQRVSSALTLQEIADLEALIAAKRRNVAAVTKIEALDTGSDVAKAKELLDILVAVDNAAKSAAQGMAASFGTVGAAIGGLTTALTDYAVQQQAVAAQLAAVRADPKSSAEKIAKAEMAASKASAQAQIKSYGDMAAASKGFFKENSKGYKALEATERAFRAFEMAMAIESMVKKLFTIGAVTTATVAGEGAKTAAVAAGTAAQVAADTVKGTSAAAVAVATQAQGDPYSAWARMAAMVAAMAALGFAVAGGGGGGKSVSQQRQETQGTGSVFGDSTAKSDSIKRSLELVAGNSNIELSYTQGMLAALRGIQSSLSGLGNVLVRNAGLTGDTAAGSKSSAENLVNNSTFQLVFGGVFGLALNKLDQALGGWGGKLASSVFGGKTSVEDTGFKIDPKTLGAALDGGVASFQYTDIKKSGGLLGSTKRDTDWRGLGSEANAQFTMVISSIAASVETATALLGLGGDEFTKRLNGFVIDIGKISLKGMNTEEIQKTLESVFSKLGDDLASYAVSGLDAFAKIGEGPLETLTRIASNYANLDSILASSSTSFGQVGMASIMARERLIEFAGGIDELASKQSSFNDNFLTEAERLAPVQKYVTDQLTAMGYAGIDTRDKFKDVVLGLANSGALATAAGADTYASLLALADAFAKTHAATEDLTKSEQEIADERKDLLQQLDEITKSEAELLVIQRAGIADVNKALFDHVQAAKAVVSAKDALSAAYDRESSAAKTALDRSKAWVTTLNGLNGNLALSNQSTLTPEQKYAEARAQFEKTLAAANAGDTTAQSGLSAAEQAFLTASQVVNASDAKYAADYARVVAANQEAVKWASQQVDLQQASYDALEAQVKGLITINDSVLTVAQAIANLQTAMGVTDSMGGKFTNAPAVTAMAVAAAPAIDFSRYQAGSNAGTEVMAAAIKELQEEVKGLRADQAKQTGAMIQSNERANAQAADKVVDGVEKSAKVSAWTSTVKGEYA</sequence>
<feature type="domain" description="Tape measure protein N-terminal" evidence="3">
    <location>
        <begin position="63"/>
        <end position="248"/>
    </location>
</feature>
<dbReference type="Pfam" id="PF20155">
    <property type="entry name" value="TMP_3"/>
    <property type="match status" value="1"/>
</dbReference>